<comment type="similarity">
    <text evidence="2 6">Belongs to the class-I pyridoxal-phosphate-dependent aminotransferase family.</text>
</comment>
<comment type="cofactor">
    <cofactor evidence="1 6">
        <name>pyridoxal 5'-phosphate</name>
        <dbReference type="ChEBI" id="CHEBI:597326"/>
    </cofactor>
</comment>
<dbReference type="HOGENOM" id="CLU_017584_4_3_6"/>
<dbReference type="PROSITE" id="PS00105">
    <property type="entry name" value="AA_TRANSFER_CLASS_1"/>
    <property type="match status" value="1"/>
</dbReference>
<gene>
    <name evidence="8" type="ordered locus">Q7A_1898</name>
</gene>
<dbReference type="RefSeq" id="WP_014707084.1">
    <property type="nucleotide sequence ID" value="NC_017857.3"/>
</dbReference>
<keyword evidence="9" id="KW-1185">Reference proteome</keyword>
<dbReference type="OrthoDB" id="9803354at2"/>
<dbReference type="GO" id="GO:0006520">
    <property type="term" value="P:amino acid metabolic process"/>
    <property type="evidence" value="ECO:0007669"/>
    <property type="project" value="InterPro"/>
</dbReference>
<sequence>MPKPINVTQRAQDIKPFQVMDILSQGKILQVQGRDIIHLEIGEPDFLTPQPIINAAITSLNKGDTFYTPSLGLMALREKIAGWYQQQYGLDISPRRIVVTPGASGALLLVMGALLEAGKHLLMTDPGYPCNRHFARFVEASAVSVPVGADTAYQLSPQHIEKYWNQDTQMALVATPSNPTGTIIDKVGLKALSEAVKAKQGLLVVDEIYHGLNYDGVHLPSILEVDDEAIVINSFSKFFGMTGWRLGWVVVPESLEPVMDRLTQNLFLAAPTNAQHAALVAFDRDSLDILEQRREVFEKRRDVLLPALQEIGFSIPVKPQGAFYLYADCSKFLSDTMNNSMNLSRYLLQEAGVAITPGNDFGQHLADKHVRFAYTTDETRLMQAVERIHAALTKLSQKQ</sequence>
<proteinExistence type="inferred from homology"/>
<name>I1XJZ6_METNJ</name>
<feature type="domain" description="Aminotransferase class I/classII large" evidence="7">
    <location>
        <begin position="35"/>
        <end position="388"/>
    </location>
</feature>
<reference evidence="8 9" key="2">
    <citation type="journal article" date="2013" name="Int. J. Syst. Evol. Microbiol.">
        <title>Methylophaga nitratireducenticrescens sp. nov. and Methylophaga frappieri sp. nov., isolated from the biofilm of the methanol-fed denitrification system treating the seawater at the Montreal Biodome.</title>
        <authorList>
            <person name="Villeneuve C."/>
            <person name="Martineau C."/>
            <person name="Mauffrey F."/>
            <person name="Villemur R."/>
        </authorList>
    </citation>
    <scope>NUCLEOTIDE SEQUENCE [LARGE SCALE GENOMIC DNA]</scope>
    <source>
        <strain evidence="8 9">JAM1</strain>
    </source>
</reference>
<dbReference type="SUPFAM" id="SSF53383">
    <property type="entry name" value="PLP-dependent transferases"/>
    <property type="match status" value="1"/>
</dbReference>
<dbReference type="Proteomes" id="UP000009144">
    <property type="component" value="Chromosome"/>
</dbReference>
<dbReference type="STRING" id="754476.Q7A_1898"/>
<dbReference type="AlphaFoldDB" id="I1XJZ6"/>
<evidence type="ECO:0000256" key="2">
    <source>
        <dbReference type="ARBA" id="ARBA00007441"/>
    </source>
</evidence>
<dbReference type="PANTHER" id="PTHR46383">
    <property type="entry name" value="ASPARTATE AMINOTRANSFERASE"/>
    <property type="match status" value="1"/>
</dbReference>
<dbReference type="PANTHER" id="PTHR46383:SF2">
    <property type="entry name" value="AMINOTRANSFERASE"/>
    <property type="match status" value="1"/>
</dbReference>
<keyword evidence="5" id="KW-0663">Pyridoxal phosphate</keyword>
<evidence type="ECO:0000256" key="3">
    <source>
        <dbReference type="ARBA" id="ARBA00022576"/>
    </source>
</evidence>
<dbReference type="InterPro" id="IPR004839">
    <property type="entry name" value="Aminotransferase_I/II_large"/>
</dbReference>
<dbReference type="NCBIfam" id="NF006514">
    <property type="entry name" value="PRK08960.1"/>
    <property type="match status" value="1"/>
</dbReference>
<evidence type="ECO:0000256" key="5">
    <source>
        <dbReference type="ARBA" id="ARBA00022898"/>
    </source>
</evidence>
<dbReference type="eggNOG" id="COG0436">
    <property type="taxonomic scope" value="Bacteria"/>
</dbReference>
<dbReference type="InterPro" id="IPR015421">
    <property type="entry name" value="PyrdxlP-dep_Trfase_major"/>
</dbReference>
<keyword evidence="3 6" id="KW-0032">Aminotransferase</keyword>
<dbReference type="Gene3D" id="3.40.640.10">
    <property type="entry name" value="Type I PLP-dependent aspartate aminotransferase-like (Major domain)"/>
    <property type="match status" value="1"/>
</dbReference>
<dbReference type="InterPro" id="IPR004838">
    <property type="entry name" value="NHTrfase_class1_PyrdxlP-BS"/>
</dbReference>
<dbReference type="EMBL" id="CP003390">
    <property type="protein sequence ID" value="AFI84715.1"/>
    <property type="molecule type" value="Genomic_DNA"/>
</dbReference>
<evidence type="ECO:0000313" key="9">
    <source>
        <dbReference type="Proteomes" id="UP000009144"/>
    </source>
</evidence>
<reference evidence="8 9" key="1">
    <citation type="journal article" date="2012" name="J. Bacteriol.">
        <title>Complete genome sequences of Methylophaga sp. strain JAM1 and Methylophaga sp. strain JAM7.</title>
        <authorList>
            <person name="Villeneuve C."/>
            <person name="Martineau C."/>
            <person name="Mauffrey F."/>
            <person name="Villemur R."/>
        </authorList>
    </citation>
    <scope>NUCLEOTIDE SEQUENCE [LARGE SCALE GENOMIC DNA]</scope>
    <source>
        <strain evidence="8 9">JAM1</strain>
    </source>
</reference>
<keyword evidence="4 6" id="KW-0808">Transferase</keyword>
<evidence type="ECO:0000313" key="8">
    <source>
        <dbReference type="EMBL" id="AFI84715.1"/>
    </source>
</evidence>
<evidence type="ECO:0000256" key="1">
    <source>
        <dbReference type="ARBA" id="ARBA00001933"/>
    </source>
</evidence>
<dbReference type="GO" id="GO:0008483">
    <property type="term" value="F:transaminase activity"/>
    <property type="evidence" value="ECO:0007669"/>
    <property type="project" value="UniProtKB-KW"/>
</dbReference>
<dbReference type="Pfam" id="PF00155">
    <property type="entry name" value="Aminotran_1_2"/>
    <property type="match status" value="1"/>
</dbReference>
<organism evidence="8 9">
    <name type="scientific">Methylophaga nitratireducenticrescens</name>
    <dbReference type="NCBI Taxonomy" id="754476"/>
    <lineage>
        <taxon>Bacteria</taxon>
        <taxon>Pseudomonadati</taxon>
        <taxon>Pseudomonadota</taxon>
        <taxon>Gammaproteobacteria</taxon>
        <taxon>Thiotrichales</taxon>
        <taxon>Piscirickettsiaceae</taxon>
        <taxon>Methylophaga</taxon>
    </lineage>
</organism>
<evidence type="ECO:0000259" key="7">
    <source>
        <dbReference type="Pfam" id="PF00155"/>
    </source>
</evidence>
<evidence type="ECO:0000256" key="4">
    <source>
        <dbReference type="ARBA" id="ARBA00022679"/>
    </source>
</evidence>
<dbReference type="GO" id="GO:0030170">
    <property type="term" value="F:pyridoxal phosphate binding"/>
    <property type="evidence" value="ECO:0007669"/>
    <property type="project" value="InterPro"/>
</dbReference>
<accession>I1XJZ6</accession>
<dbReference type="KEGG" id="mej:Q7A_1898"/>
<evidence type="ECO:0000256" key="6">
    <source>
        <dbReference type="RuleBase" id="RU000481"/>
    </source>
</evidence>
<dbReference type="InterPro" id="IPR050596">
    <property type="entry name" value="AspAT/PAT-like"/>
</dbReference>
<protein>
    <recommendedName>
        <fullName evidence="6">Aminotransferase</fullName>
        <ecNumber evidence="6">2.6.1.-</ecNumber>
    </recommendedName>
</protein>
<dbReference type="EC" id="2.6.1.-" evidence="6"/>
<dbReference type="InterPro" id="IPR015424">
    <property type="entry name" value="PyrdxlP-dep_Trfase"/>
</dbReference>
<dbReference type="PATRIC" id="fig|754476.3.peg.1876"/>
<dbReference type="CDD" id="cd00609">
    <property type="entry name" value="AAT_like"/>
    <property type="match status" value="1"/>
</dbReference>